<accession>A0ABQ3JA73</accession>
<proteinExistence type="predicted"/>
<dbReference type="Proteomes" id="UP000609802">
    <property type="component" value="Unassembled WGS sequence"/>
</dbReference>
<sequence length="508" mass="56427">MTNPDKKRKTLTLGKRKADTSIHLRGESRGFDTNEKPQDQEPPLVGTIDFLLPCRDYVVDFKVADTKRLSITLEYLLRLLKLLGRLTEEELAEFFNYSRKELEFVLSEAKERDYVAWRNGEVELNNVGRALFSSGQNIPFSLELQSFSKRVGFDLLSLGFEHRGHLSYFERSLPELEVMHTSFVEGGSKDIPAVFRKNYFDIMISDSRLERERKGLYSIDKISSGDRFSALVTVNIRLDERGVGQPDYSLAGPRADQDAASRNEIFESVSSFLGRQCRTKRETDQVSLDLFKALIEGALTTPRSQAVGKLQSPKSMAQELLDAVNSAEGNSAFIGSPFLPEIGTQLIAAIRDGQSKRQCTSNVAWLLPNAPAWGMTANLPSLIEGVFEEFSFLTDDGTIEASQEEQALKSERAASSPALEWFYSGSLERHTEAAFAPYKKVGHELSISNNLVEVLVCSDAAVLIAIHLPPTRGSAMLTPVGVISSSEKVVNLARQYLIQLQAQTAGTP</sequence>
<reference evidence="3" key="1">
    <citation type="journal article" date="2019" name="Int. J. Syst. Evol. Microbiol.">
        <title>The Global Catalogue of Microorganisms (GCM) 10K type strain sequencing project: providing services to taxonomists for standard genome sequencing and annotation.</title>
        <authorList>
            <consortium name="The Broad Institute Genomics Platform"/>
            <consortium name="The Broad Institute Genome Sequencing Center for Infectious Disease"/>
            <person name="Wu L."/>
            <person name="Ma J."/>
        </authorList>
    </citation>
    <scope>NUCLEOTIDE SEQUENCE [LARGE SCALE GENOMIC DNA]</scope>
    <source>
        <strain evidence="3">KCTC 42443</strain>
    </source>
</reference>
<keyword evidence="3" id="KW-1185">Reference proteome</keyword>
<organism evidence="2 3">
    <name type="scientific">Aliiroseovarius zhejiangensis</name>
    <dbReference type="NCBI Taxonomy" id="1632025"/>
    <lineage>
        <taxon>Bacteria</taxon>
        <taxon>Pseudomonadati</taxon>
        <taxon>Pseudomonadota</taxon>
        <taxon>Alphaproteobacteria</taxon>
        <taxon>Rhodobacterales</taxon>
        <taxon>Paracoccaceae</taxon>
        <taxon>Aliiroseovarius</taxon>
    </lineage>
</organism>
<feature type="compositionally biased region" description="Basic residues" evidence="1">
    <location>
        <begin position="1"/>
        <end position="10"/>
    </location>
</feature>
<dbReference type="RefSeq" id="WP_191287350.1">
    <property type="nucleotide sequence ID" value="NZ_BNCH01000009.1"/>
</dbReference>
<comment type="caution">
    <text evidence="2">The sequence shown here is derived from an EMBL/GenBank/DDBJ whole genome shotgun (WGS) entry which is preliminary data.</text>
</comment>
<gene>
    <name evidence="2" type="ORF">GCM10016455_29830</name>
</gene>
<evidence type="ECO:0000313" key="3">
    <source>
        <dbReference type="Proteomes" id="UP000609802"/>
    </source>
</evidence>
<evidence type="ECO:0000256" key="1">
    <source>
        <dbReference type="SAM" id="MobiDB-lite"/>
    </source>
</evidence>
<protein>
    <submittedName>
        <fullName evidence="2">Uncharacterized protein</fullName>
    </submittedName>
</protein>
<feature type="region of interest" description="Disordered" evidence="1">
    <location>
        <begin position="1"/>
        <end position="42"/>
    </location>
</feature>
<feature type="compositionally biased region" description="Basic and acidic residues" evidence="1">
    <location>
        <begin position="16"/>
        <end position="39"/>
    </location>
</feature>
<evidence type="ECO:0000313" key="2">
    <source>
        <dbReference type="EMBL" id="GHF06840.1"/>
    </source>
</evidence>
<dbReference type="EMBL" id="BNCH01000009">
    <property type="protein sequence ID" value="GHF06840.1"/>
    <property type="molecule type" value="Genomic_DNA"/>
</dbReference>
<name>A0ABQ3JA73_9RHOB</name>